<feature type="compositionally biased region" description="Basic and acidic residues" evidence="1">
    <location>
        <begin position="33"/>
        <end position="42"/>
    </location>
</feature>
<feature type="region of interest" description="Disordered" evidence="1">
    <location>
        <begin position="1"/>
        <end position="61"/>
    </location>
</feature>
<evidence type="ECO:0000313" key="3">
    <source>
        <dbReference type="Proteomes" id="UP000582016"/>
    </source>
</evidence>
<dbReference type="EMBL" id="JAAOAQ010000627">
    <property type="protein sequence ID" value="KAF5539238.1"/>
    <property type="molecule type" value="Genomic_DNA"/>
</dbReference>
<dbReference type="OrthoDB" id="5023445at2759"/>
<reference evidence="2 3" key="1">
    <citation type="submission" date="2020-05" db="EMBL/GenBank/DDBJ databases">
        <title>Identification and distribution of gene clusters putatively required for synthesis of sphingolipid metabolism inhibitors in phylogenetically diverse species of the filamentous fungus Fusarium.</title>
        <authorList>
            <person name="Kim H.-S."/>
            <person name="Busman M."/>
            <person name="Brown D.W."/>
            <person name="Divon H."/>
            <person name="Uhlig S."/>
            <person name="Proctor R.H."/>
        </authorList>
    </citation>
    <scope>NUCLEOTIDE SEQUENCE [LARGE SCALE GENOMIC DNA]</scope>
    <source>
        <strain evidence="2 3">NRRL 13617</strain>
    </source>
</reference>
<protein>
    <submittedName>
        <fullName evidence="2">Uncharacterized protein</fullName>
    </submittedName>
</protein>
<keyword evidence="3" id="KW-1185">Reference proteome</keyword>
<sequence length="298" mass="33671">MDDHNANDQNRSPPRKRPKTVHFPGEDCNADSVHMRNTEPRTGEPQPFTPADDHSSSGQYDAESKEINYYSAIRKECASMELDSNNRFIYVVPENGAVVFFKGMNQAAATLNKDYVAKACEIVTFQFDSSRTMRLFTKLLKTHFENHGGVVPRVHAKILVFESASFPEAPLLSGWDAQFHAHGSYTNAHNHVRDWTAALLNVSTDMGIELHLCRPWREFGFLKGATTPLRDAGYDLSVTLEEVNWLQVPDQFISFLKAMSARAVTGEPLDDANLQFQSNLTYDIAKILVDHGNRFIRY</sequence>
<dbReference type="AlphaFoldDB" id="A0A8H5INL5"/>
<gene>
    <name evidence="2" type="ORF">FPHYL_12310</name>
</gene>
<name>A0A8H5INL5_9HYPO</name>
<accession>A0A8H5INL5</accession>
<proteinExistence type="predicted"/>
<evidence type="ECO:0000313" key="2">
    <source>
        <dbReference type="EMBL" id="KAF5539238.1"/>
    </source>
</evidence>
<organism evidence="2 3">
    <name type="scientific">Fusarium phyllophilum</name>
    <dbReference type="NCBI Taxonomy" id="47803"/>
    <lineage>
        <taxon>Eukaryota</taxon>
        <taxon>Fungi</taxon>
        <taxon>Dikarya</taxon>
        <taxon>Ascomycota</taxon>
        <taxon>Pezizomycotina</taxon>
        <taxon>Sordariomycetes</taxon>
        <taxon>Hypocreomycetidae</taxon>
        <taxon>Hypocreales</taxon>
        <taxon>Nectriaceae</taxon>
        <taxon>Fusarium</taxon>
        <taxon>Fusarium fujikuroi species complex</taxon>
    </lineage>
</organism>
<evidence type="ECO:0000256" key="1">
    <source>
        <dbReference type="SAM" id="MobiDB-lite"/>
    </source>
</evidence>
<dbReference type="Proteomes" id="UP000582016">
    <property type="component" value="Unassembled WGS sequence"/>
</dbReference>
<comment type="caution">
    <text evidence="2">The sequence shown here is derived from an EMBL/GenBank/DDBJ whole genome shotgun (WGS) entry which is preliminary data.</text>
</comment>